<dbReference type="OrthoDB" id="3539146at2"/>
<dbReference type="Proteomes" id="UP000468735">
    <property type="component" value="Unassembled WGS sequence"/>
</dbReference>
<dbReference type="Gene3D" id="3.90.226.10">
    <property type="entry name" value="2-enoyl-CoA Hydratase, Chain A, domain 1"/>
    <property type="match status" value="1"/>
</dbReference>
<protein>
    <submittedName>
        <fullName evidence="2">ATP-dependent Clp protease proteolytic subunit</fullName>
    </submittedName>
</protein>
<gene>
    <name evidence="2" type="ORF">F8566_31415</name>
</gene>
<evidence type="ECO:0000313" key="2">
    <source>
        <dbReference type="EMBL" id="KAB2344440.1"/>
    </source>
</evidence>
<organism evidence="2 3">
    <name type="scientific">Actinomadura rudentiformis</name>
    <dbReference type="NCBI Taxonomy" id="359158"/>
    <lineage>
        <taxon>Bacteria</taxon>
        <taxon>Bacillati</taxon>
        <taxon>Actinomycetota</taxon>
        <taxon>Actinomycetes</taxon>
        <taxon>Streptosporangiales</taxon>
        <taxon>Thermomonosporaceae</taxon>
        <taxon>Actinomadura</taxon>
    </lineage>
</organism>
<dbReference type="GO" id="GO:0051117">
    <property type="term" value="F:ATPase binding"/>
    <property type="evidence" value="ECO:0007669"/>
    <property type="project" value="TreeGrafter"/>
</dbReference>
<comment type="caution">
    <text evidence="2">The sequence shown here is derived from an EMBL/GenBank/DDBJ whole genome shotgun (WGS) entry which is preliminary data.</text>
</comment>
<keyword evidence="3" id="KW-1185">Reference proteome</keyword>
<dbReference type="RefSeq" id="WP_151565468.1">
    <property type="nucleotide sequence ID" value="NZ_WBMT01000016.1"/>
</dbReference>
<dbReference type="GO" id="GO:0009368">
    <property type="term" value="C:endopeptidase Clp complex"/>
    <property type="evidence" value="ECO:0007669"/>
    <property type="project" value="TreeGrafter"/>
</dbReference>
<dbReference type="PANTHER" id="PTHR10381:SF11">
    <property type="entry name" value="ATP-DEPENDENT CLP PROTEASE PROTEOLYTIC SUBUNIT, MITOCHONDRIAL"/>
    <property type="match status" value="1"/>
</dbReference>
<keyword evidence="2" id="KW-0378">Hydrolase</keyword>
<dbReference type="GO" id="GO:0004176">
    <property type="term" value="F:ATP-dependent peptidase activity"/>
    <property type="evidence" value="ECO:0007669"/>
    <property type="project" value="TreeGrafter"/>
</dbReference>
<dbReference type="AlphaFoldDB" id="A0A6H9YUZ7"/>
<keyword evidence="2" id="KW-0645">Protease</keyword>
<sequence>MSASFPPEPPPRDPRPFRPGFTPFEEEPLVRSHADDALTPIRVTTYEVHPLRRPRMVMVYGELDGERATEVCSELMTLDALGDGPITMHLRARDMTLDAAFSLVDTIDVLRCPVHALVVGEVGGAALAVLASAQRREMTRHAVLRLDEPTQGFDGTAAELAMREKEHRRLIAALYQRLSEVTGRAVEEIRDDAERRRIFTATQALAYGFVHDVAGMAPPGLT</sequence>
<evidence type="ECO:0000313" key="3">
    <source>
        <dbReference type="Proteomes" id="UP000468735"/>
    </source>
</evidence>
<dbReference type="PANTHER" id="PTHR10381">
    <property type="entry name" value="ATP-DEPENDENT CLP PROTEASE PROTEOLYTIC SUBUNIT"/>
    <property type="match status" value="1"/>
</dbReference>
<evidence type="ECO:0000256" key="1">
    <source>
        <dbReference type="SAM" id="MobiDB-lite"/>
    </source>
</evidence>
<dbReference type="EMBL" id="WBMT01000016">
    <property type="protein sequence ID" value="KAB2344440.1"/>
    <property type="molecule type" value="Genomic_DNA"/>
</dbReference>
<dbReference type="GO" id="GO:0006515">
    <property type="term" value="P:protein quality control for misfolded or incompletely synthesized proteins"/>
    <property type="evidence" value="ECO:0007669"/>
    <property type="project" value="TreeGrafter"/>
</dbReference>
<dbReference type="InterPro" id="IPR029045">
    <property type="entry name" value="ClpP/crotonase-like_dom_sf"/>
</dbReference>
<accession>A0A6H9YUZ7</accession>
<dbReference type="Pfam" id="PF00574">
    <property type="entry name" value="CLP_protease"/>
    <property type="match status" value="1"/>
</dbReference>
<reference evidence="2 3" key="1">
    <citation type="submission" date="2019-09" db="EMBL/GenBank/DDBJ databases">
        <title>Actinomadura physcomitrii sp. nov., a novel actinomycete isolated from moss [Physcomitrium sphaericum (Ludw) Fuernr].</title>
        <authorList>
            <person name="Zhuang X."/>
            <person name="Liu C."/>
        </authorList>
    </citation>
    <scope>NUCLEOTIDE SEQUENCE [LARGE SCALE GENOMIC DNA]</scope>
    <source>
        <strain evidence="2 3">HMC1</strain>
    </source>
</reference>
<dbReference type="GO" id="GO:0004252">
    <property type="term" value="F:serine-type endopeptidase activity"/>
    <property type="evidence" value="ECO:0007669"/>
    <property type="project" value="TreeGrafter"/>
</dbReference>
<name>A0A6H9YUZ7_9ACTN</name>
<proteinExistence type="predicted"/>
<dbReference type="InterPro" id="IPR023562">
    <property type="entry name" value="ClpP/TepA"/>
</dbReference>
<dbReference type="SUPFAM" id="SSF52096">
    <property type="entry name" value="ClpP/crotonase"/>
    <property type="match status" value="1"/>
</dbReference>
<feature type="region of interest" description="Disordered" evidence="1">
    <location>
        <begin position="1"/>
        <end position="26"/>
    </location>
</feature>